<gene>
    <name evidence="1" type="ORF">HPB49_010303</name>
</gene>
<organism evidence="1 2">
    <name type="scientific">Dermacentor silvarum</name>
    <name type="common">Tick</name>
    <dbReference type="NCBI Taxonomy" id="543639"/>
    <lineage>
        <taxon>Eukaryota</taxon>
        <taxon>Metazoa</taxon>
        <taxon>Ecdysozoa</taxon>
        <taxon>Arthropoda</taxon>
        <taxon>Chelicerata</taxon>
        <taxon>Arachnida</taxon>
        <taxon>Acari</taxon>
        <taxon>Parasitiformes</taxon>
        <taxon>Ixodida</taxon>
        <taxon>Ixodoidea</taxon>
        <taxon>Ixodidae</taxon>
        <taxon>Rhipicephalinae</taxon>
        <taxon>Dermacentor</taxon>
    </lineage>
</organism>
<reference evidence="1" key="1">
    <citation type="submission" date="2020-05" db="EMBL/GenBank/DDBJ databases">
        <title>Large-scale comparative analyses of tick genomes elucidate their genetic diversity and vector capacities.</title>
        <authorList>
            <person name="Jia N."/>
            <person name="Wang J."/>
            <person name="Shi W."/>
            <person name="Du L."/>
            <person name="Sun Y."/>
            <person name="Zhan W."/>
            <person name="Jiang J."/>
            <person name="Wang Q."/>
            <person name="Zhang B."/>
            <person name="Ji P."/>
            <person name="Sakyi L.B."/>
            <person name="Cui X."/>
            <person name="Yuan T."/>
            <person name="Jiang B."/>
            <person name="Yang W."/>
            <person name="Lam T.T.-Y."/>
            <person name="Chang Q."/>
            <person name="Ding S."/>
            <person name="Wang X."/>
            <person name="Zhu J."/>
            <person name="Ruan X."/>
            <person name="Zhao L."/>
            <person name="Wei J."/>
            <person name="Que T."/>
            <person name="Du C."/>
            <person name="Cheng J."/>
            <person name="Dai P."/>
            <person name="Han X."/>
            <person name="Huang E."/>
            <person name="Gao Y."/>
            <person name="Liu J."/>
            <person name="Shao H."/>
            <person name="Ye R."/>
            <person name="Li L."/>
            <person name="Wei W."/>
            <person name="Wang X."/>
            <person name="Wang C."/>
            <person name="Yang T."/>
            <person name="Huo Q."/>
            <person name="Li W."/>
            <person name="Guo W."/>
            <person name="Chen H."/>
            <person name="Zhou L."/>
            <person name="Ni X."/>
            <person name="Tian J."/>
            <person name="Zhou Y."/>
            <person name="Sheng Y."/>
            <person name="Liu T."/>
            <person name="Pan Y."/>
            <person name="Xia L."/>
            <person name="Li J."/>
            <person name="Zhao F."/>
            <person name="Cao W."/>
        </authorList>
    </citation>
    <scope>NUCLEOTIDE SEQUENCE</scope>
    <source>
        <strain evidence="1">Dsil-2018</strain>
    </source>
</reference>
<proteinExistence type="predicted"/>
<dbReference type="EMBL" id="CM023476">
    <property type="protein sequence ID" value="KAH7941133.1"/>
    <property type="molecule type" value="Genomic_DNA"/>
</dbReference>
<name>A0ACB8CEN4_DERSI</name>
<dbReference type="Proteomes" id="UP000821865">
    <property type="component" value="Chromosome 7"/>
</dbReference>
<accession>A0ACB8CEN4</accession>
<protein>
    <submittedName>
        <fullName evidence="1">Uncharacterized protein</fullName>
    </submittedName>
</protein>
<evidence type="ECO:0000313" key="2">
    <source>
        <dbReference type="Proteomes" id="UP000821865"/>
    </source>
</evidence>
<comment type="caution">
    <text evidence="1">The sequence shown here is derived from an EMBL/GenBank/DDBJ whole genome shotgun (WGS) entry which is preliminary data.</text>
</comment>
<sequence length="130" mass="14858">MKYETNAYVSAQEQMAKGLIRNIPLNHTQDQLVHAQVNERNRSLVYCKRLGRAAIVILLYEGNMVPAWVHFNIITMRVSLYRKQIDFCKDCGRLGHRPDVCPRPDDKLCSACGAETRPKTTNAHQMQAES</sequence>
<evidence type="ECO:0000313" key="1">
    <source>
        <dbReference type="EMBL" id="KAH7941133.1"/>
    </source>
</evidence>
<keyword evidence="2" id="KW-1185">Reference proteome</keyword>